<protein>
    <submittedName>
        <fullName evidence="1">DUF5816 domain-containing protein</fullName>
    </submittedName>
</protein>
<accession>A0ABD6A5F1</accession>
<dbReference type="RefSeq" id="WP_276304795.1">
    <property type="nucleotide sequence ID" value="NZ_CP119992.1"/>
</dbReference>
<dbReference type="Pfam" id="PF19133">
    <property type="entry name" value="DUF5816"/>
    <property type="match status" value="1"/>
</dbReference>
<reference evidence="1 2" key="1">
    <citation type="journal article" date="2019" name="Int. J. Syst. Evol. Microbiol.">
        <title>The Global Catalogue of Microorganisms (GCM) 10K type strain sequencing project: providing services to taxonomists for standard genome sequencing and annotation.</title>
        <authorList>
            <consortium name="The Broad Institute Genomics Platform"/>
            <consortium name="The Broad Institute Genome Sequencing Center for Infectious Disease"/>
            <person name="Wu L."/>
            <person name="Ma J."/>
        </authorList>
    </citation>
    <scope>NUCLEOTIDE SEQUENCE [LARGE SCALE GENOMIC DNA]</scope>
    <source>
        <strain evidence="1 2">PSR21</strain>
    </source>
</reference>
<evidence type="ECO:0000313" key="1">
    <source>
        <dbReference type="EMBL" id="MFC7315395.1"/>
    </source>
</evidence>
<gene>
    <name evidence="1" type="ORF">ACFQPE_01110</name>
</gene>
<name>A0ABD6A5F1_9EURY</name>
<evidence type="ECO:0000313" key="2">
    <source>
        <dbReference type="Proteomes" id="UP001596547"/>
    </source>
</evidence>
<comment type="caution">
    <text evidence="1">The sequence shown here is derived from an EMBL/GenBank/DDBJ whole genome shotgun (WGS) entry which is preliminary data.</text>
</comment>
<proteinExistence type="predicted"/>
<dbReference type="GeneID" id="79314359"/>
<keyword evidence="2" id="KW-1185">Reference proteome</keyword>
<dbReference type="Proteomes" id="UP001596547">
    <property type="component" value="Unassembled WGS sequence"/>
</dbReference>
<dbReference type="InterPro" id="IPR043854">
    <property type="entry name" value="DUF5816"/>
</dbReference>
<sequence>MEARTHPDGMTLFVARDEPERGSKGPFYVVYRTDDGERRWGFFCSNCETFDTAVDAMGRIQCNVCSNLHKAEEWDAAHE</sequence>
<dbReference type="AlphaFoldDB" id="A0ABD6A5F1"/>
<dbReference type="EMBL" id="JBHTBF010000001">
    <property type="protein sequence ID" value="MFC7315395.1"/>
    <property type="molecule type" value="Genomic_DNA"/>
</dbReference>
<organism evidence="1 2">
    <name type="scientific">Halomarina halobia</name>
    <dbReference type="NCBI Taxonomy" id="3033386"/>
    <lineage>
        <taxon>Archaea</taxon>
        <taxon>Methanobacteriati</taxon>
        <taxon>Methanobacteriota</taxon>
        <taxon>Stenosarchaea group</taxon>
        <taxon>Halobacteria</taxon>
        <taxon>Halobacteriales</taxon>
        <taxon>Natronomonadaceae</taxon>
        <taxon>Halomarina</taxon>
    </lineage>
</organism>